<organism evidence="2 3">
    <name type="scientific">Sphingopyxis macrogoltabida</name>
    <name type="common">Sphingomonas macrogoltabidus</name>
    <dbReference type="NCBI Taxonomy" id="33050"/>
    <lineage>
        <taxon>Bacteria</taxon>
        <taxon>Pseudomonadati</taxon>
        <taxon>Pseudomonadota</taxon>
        <taxon>Alphaproteobacteria</taxon>
        <taxon>Sphingomonadales</taxon>
        <taxon>Sphingomonadaceae</taxon>
        <taxon>Sphingopyxis</taxon>
    </lineage>
</organism>
<sequence length="146" mass="15413">MSTTAAGTTIGISAALPTTEDPTGYSALTFTKVGGVEQIGTIGATTNKVEFQPLDGPKEKHKGSTDFGSLQPSMAYDEDDAGQVLMRTAAEPDNNALYAFEVTYPTGEKRWSQGRVFGFPENVGNADSIVTANPTIEFSKKVVKSA</sequence>
<name>A0A2W5L3E4_SPHMC</name>
<reference evidence="2 3" key="1">
    <citation type="submission" date="2017-08" db="EMBL/GenBank/DDBJ databases">
        <title>Infants hospitalized years apart are colonized by the same room-sourced microbial strains.</title>
        <authorList>
            <person name="Brooks B."/>
            <person name="Olm M.R."/>
            <person name="Firek B.A."/>
            <person name="Baker R."/>
            <person name="Thomas B.C."/>
            <person name="Morowitz M.J."/>
            <person name="Banfield J.F."/>
        </authorList>
    </citation>
    <scope>NUCLEOTIDE SEQUENCE [LARGE SCALE GENOMIC DNA]</scope>
    <source>
        <strain evidence="2">S2_005_003_R2_47</strain>
    </source>
</reference>
<gene>
    <name evidence="2" type="ORF">DI569_12515</name>
</gene>
<dbReference type="EMBL" id="QFPJ01000033">
    <property type="protein sequence ID" value="PZQ21245.1"/>
    <property type="molecule type" value="Genomic_DNA"/>
</dbReference>
<proteinExistence type="predicted"/>
<evidence type="ECO:0008006" key="4">
    <source>
        <dbReference type="Google" id="ProtNLM"/>
    </source>
</evidence>
<feature type="region of interest" description="Disordered" evidence="1">
    <location>
        <begin position="51"/>
        <end position="73"/>
    </location>
</feature>
<evidence type="ECO:0000256" key="1">
    <source>
        <dbReference type="SAM" id="MobiDB-lite"/>
    </source>
</evidence>
<dbReference type="AlphaFoldDB" id="A0A2W5L3E4"/>
<protein>
    <recommendedName>
        <fullName evidence="4">Phage tail protein</fullName>
    </recommendedName>
</protein>
<dbReference type="Proteomes" id="UP000248597">
    <property type="component" value="Unassembled WGS sequence"/>
</dbReference>
<accession>A0A2W5L3E4</accession>
<evidence type="ECO:0000313" key="2">
    <source>
        <dbReference type="EMBL" id="PZQ21245.1"/>
    </source>
</evidence>
<evidence type="ECO:0000313" key="3">
    <source>
        <dbReference type="Proteomes" id="UP000248597"/>
    </source>
</evidence>
<dbReference type="Gene3D" id="4.10.410.40">
    <property type="match status" value="1"/>
</dbReference>
<comment type="caution">
    <text evidence="2">The sequence shown here is derived from an EMBL/GenBank/DDBJ whole genome shotgun (WGS) entry which is preliminary data.</text>
</comment>